<dbReference type="PROSITE" id="PS51339">
    <property type="entry name" value="PPASE_MYOTUBULARIN"/>
    <property type="match status" value="1"/>
</dbReference>
<dbReference type="InterPro" id="IPR030564">
    <property type="entry name" value="Myotubularin"/>
</dbReference>
<dbReference type="PANTHER" id="PTHR10807">
    <property type="entry name" value="MYOTUBULARIN-RELATED"/>
    <property type="match status" value="1"/>
</dbReference>
<dbReference type="Gene3D" id="2.30.29.30">
    <property type="entry name" value="Pleckstrin-homology domain (PH domain)/Phosphotyrosine-binding domain (PTB)"/>
    <property type="match status" value="1"/>
</dbReference>
<dbReference type="Proteomes" id="UP001159428">
    <property type="component" value="Unassembled WGS sequence"/>
</dbReference>
<dbReference type="GO" id="GO:0005737">
    <property type="term" value="C:cytoplasm"/>
    <property type="evidence" value="ECO:0007669"/>
    <property type="project" value="TreeGrafter"/>
</dbReference>
<dbReference type="InterPro" id="IPR011993">
    <property type="entry name" value="PH-like_dom_sf"/>
</dbReference>
<keyword evidence="4" id="KW-1185">Reference proteome</keyword>
<dbReference type="GO" id="GO:0016020">
    <property type="term" value="C:membrane"/>
    <property type="evidence" value="ECO:0007669"/>
    <property type="project" value="TreeGrafter"/>
</dbReference>
<proteinExistence type="inferred from homology"/>
<organism evidence="3 4">
    <name type="scientific">Pocillopora meandrina</name>
    <dbReference type="NCBI Taxonomy" id="46732"/>
    <lineage>
        <taxon>Eukaryota</taxon>
        <taxon>Metazoa</taxon>
        <taxon>Cnidaria</taxon>
        <taxon>Anthozoa</taxon>
        <taxon>Hexacorallia</taxon>
        <taxon>Scleractinia</taxon>
        <taxon>Astrocoeniina</taxon>
        <taxon>Pocilloporidae</taxon>
        <taxon>Pocillopora</taxon>
    </lineage>
</organism>
<dbReference type="AlphaFoldDB" id="A0AAU9XNI3"/>
<dbReference type="SUPFAM" id="SSF52799">
    <property type="entry name" value="(Phosphotyrosine protein) phosphatases II"/>
    <property type="match status" value="1"/>
</dbReference>
<evidence type="ECO:0000313" key="4">
    <source>
        <dbReference type="Proteomes" id="UP001159428"/>
    </source>
</evidence>
<dbReference type="SUPFAM" id="SSF50729">
    <property type="entry name" value="PH domain-like"/>
    <property type="match status" value="1"/>
</dbReference>
<dbReference type="CDD" id="cd14537">
    <property type="entry name" value="PTP-MTMR10-like"/>
    <property type="match status" value="1"/>
</dbReference>
<feature type="domain" description="Myotubularin phosphatase" evidence="2">
    <location>
        <begin position="249"/>
        <end position="629"/>
    </location>
</feature>
<reference evidence="3 4" key="1">
    <citation type="submission" date="2022-05" db="EMBL/GenBank/DDBJ databases">
        <authorList>
            <consortium name="Genoscope - CEA"/>
            <person name="William W."/>
        </authorList>
    </citation>
    <scope>NUCLEOTIDE SEQUENCE [LARGE SCALE GENOMIC DNA]</scope>
</reference>
<evidence type="ECO:0000313" key="3">
    <source>
        <dbReference type="EMBL" id="CAH3153053.1"/>
    </source>
</evidence>
<comment type="similarity">
    <text evidence="1">Belongs to the protein-tyrosine phosphatase family. Non-receptor class myotubularin subfamily.</text>
</comment>
<dbReference type="InterPro" id="IPR010569">
    <property type="entry name" value="Myotubularin-like_Pase_dom"/>
</dbReference>
<comment type="caution">
    <text evidence="3">The sequence shown here is derived from an EMBL/GenBank/DDBJ whole genome shotgun (WGS) entry which is preliminary data.</text>
</comment>
<dbReference type="Pfam" id="PF06602">
    <property type="entry name" value="Myotub-related"/>
    <property type="match status" value="2"/>
</dbReference>
<name>A0AAU9XNI3_9CNID</name>
<evidence type="ECO:0000259" key="2">
    <source>
        <dbReference type="PROSITE" id="PS51339"/>
    </source>
</evidence>
<dbReference type="PANTHER" id="PTHR10807:SF110">
    <property type="entry name" value="FI17948P1"/>
    <property type="match status" value="1"/>
</dbReference>
<dbReference type="InterPro" id="IPR029021">
    <property type="entry name" value="Prot-tyrosine_phosphatase-like"/>
</dbReference>
<gene>
    <name evidence="3" type="ORF">PMEA_00026944</name>
</gene>
<dbReference type="GO" id="GO:0046856">
    <property type="term" value="P:phosphatidylinositol dephosphorylation"/>
    <property type="evidence" value="ECO:0007669"/>
    <property type="project" value="TreeGrafter"/>
</dbReference>
<evidence type="ECO:0000256" key="1">
    <source>
        <dbReference type="ARBA" id="ARBA00007471"/>
    </source>
</evidence>
<accession>A0AAU9XNI3</accession>
<dbReference type="EMBL" id="CALNXJ010000052">
    <property type="protein sequence ID" value="CAH3153053.1"/>
    <property type="molecule type" value="Genomic_DNA"/>
</dbReference>
<protein>
    <recommendedName>
        <fullName evidence="2">Myotubularin phosphatase domain-containing protein</fullName>
    </recommendedName>
</protein>
<sequence>MHSAGKGISYYYRLSRPKYHRTEQQYSTRIDVAFLKASTLSELRNIVCENMAALRSDSPMMDDGYPQPSLLPGEIVVAKAINVLRFQTMADRKSGISGVLYATNFRMSFLTRNPSAETKLNSVFQSNPDLTEAGEMYSDMQREMHIPQTCIDEISYYSSSTAEGSKIKKVVPGSRMSTKVHSLEIRCKDFRVVRFGLKFTPKKDHQTMVNAISHYKTPSSIVLLFAFPYSRAQNSLENGKARLNTIPTFRSLPDWLNELSRIQVDDTWRVATVNKKFQTCPSLSEMFVVLASLSDLDINRMSLHYVDSRLPIWCWSHPRTGVPMLYSGAGRPDSIFLEKEETSFFQALSLIPSNTEHKEVKVIDTTKMCATTKDLQQSFLKVRELCVLETSKEFWSIDPHWLSSLETSRWLNYVRLSLVAAMNVVRSICNDRSPVIIKETGGRDFAVVVASLAQLILDPYYRTIRGFQTLIQKMWVLGGHQFLLRCNHTIQPTQEIDKEESGESPVFLHFIDCVYQLTQQFPSAFEFSETYLHALLDTVHACMFDTFLFDSEKQRSEMCQVELKGNSMASLWEFVAEQLAESRNSGPYLNPLFEYRNYLDEDENGVNEESVYLRVNTLAPGIKFWSGRYLRWLPTVHVSTGMGENSSLQFQQMILVNELRVLRHRLAVNKYEQTPDANSIDGHKIRGLDSTDFEFSTDFSLDLETSKLLTSSMPFIGDLALSKYYTGDLPSANGSSNNTVDVGKF</sequence>